<dbReference type="EMBL" id="JTDO01000021">
    <property type="protein sequence ID" value="KLT72085.1"/>
    <property type="molecule type" value="Genomic_DNA"/>
</dbReference>
<evidence type="ECO:0000313" key="2">
    <source>
        <dbReference type="Proteomes" id="UP000036027"/>
    </source>
</evidence>
<evidence type="ECO:0000313" key="1">
    <source>
        <dbReference type="EMBL" id="KLT72085.1"/>
    </source>
</evidence>
<accession>A0A0J0YPL5</accession>
<protein>
    <submittedName>
        <fullName evidence="1">Uncharacterized protein</fullName>
    </submittedName>
</protein>
<name>A0A0J0YPL5_9NEIS</name>
<dbReference type="OrthoDB" id="8613033at2"/>
<dbReference type="Proteomes" id="UP000036027">
    <property type="component" value="Unassembled WGS sequence"/>
</dbReference>
<organism evidence="1 2">
    <name type="scientific">Neisseria arctica</name>
    <dbReference type="NCBI Taxonomy" id="1470200"/>
    <lineage>
        <taxon>Bacteria</taxon>
        <taxon>Pseudomonadati</taxon>
        <taxon>Pseudomonadota</taxon>
        <taxon>Betaproteobacteria</taxon>
        <taxon>Neisseriales</taxon>
        <taxon>Neisseriaceae</taxon>
        <taxon>Neisseria</taxon>
    </lineage>
</organism>
<proteinExistence type="predicted"/>
<comment type="caution">
    <text evidence="1">The sequence shown here is derived from an EMBL/GenBank/DDBJ whole genome shotgun (WGS) entry which is preliminary data.</text>
</comment>
<sequence length="197" mass="22670">MSDKKKMGTVYRLIQGNNHISHVILQRLASAPHSRGEASYNAMTITSQRDTLHELGTLDARMLQKLAETAFDAVTVEVDLIRLKTLIEELKKQVSADKDMQTKIRWLIENDASNQQILVLCPLAEPQDIFDLRIQMGRPVKKGRLKMPPFNVRLEMIDCWNRTLSNLSMYDRFCELKTRFPDYTLGQIYTVITSEKG</sequence>
<dbReference type="AlphaFoldDB" id="A0A0J0YPL5"/>
<dbReference type="PATRIC" id="fig|1470200.3.peg.1297"/>
<reference evidence="1 2" key="1">
    <citation type="submission" date="2014-11" db="EMBL/GenBank/DDBJ databases">
        <title>Genome of a novel goose pathogen.</title>
        <authorList>
            <person name="Hansen C.M."/>
            <person name="Hueffer K."/>
            <person name="Choi S.C."/>
        </authorList>
    </citation>
    <scope>NUCLEOTIDE SEQUENCE [LARGE SCALE GENOMIC DNA]</scope>
    <source>
        <strain evidence="1 2">KH1503</strain>
    </source>
</reference>
<gene>
    <name evidence="1" type="ORF">PL75_10110</name>
</gene>
<dbReference type="RefSeq" id="WP_047761814.1">
    <property type="nucleotide sequence ID" value="NZ_CP091510.1"/>
</dbReference>
<keyword evidence="2" id="KW-1185">Reference proteome</keyword>